<comment type="similarity">
    <text evidence="2 5">Belongs to the MET18/MMS19 family.</text>
</comment>
<dbReference type="PANTHER" id="PTHR12891:SF0">
    <property type="entry name" value="MMS19 NUCLEOTIDE EXCISION REPAIR PROTEIN HOMOLOG"/>
    <property type="match status" value="1"/>
</dbReference>
<keyword evidence="4 5" id="KW-0539">Nucleus</keyword>
<comment type="subunit">
    <text evidence="5">Component of the CIA complex.</text>
</comment>
<feature type="domain" description="MMS19 C-terminal" evidence="7">
    <location>
        <begin position="537"/>
        <end position="891"/>
    </location>
</feature>
<dbReference type="GO" id="GO:0005634">
    <property type="term" value="C:nucleus"/>
    <property type="evidence" value="ECO:0007669"/>
    <property type="project" value="UniProtKB-SubCell"/>
</dbReference>
<dbReference type="GO" id="GO:0005819">
    <property type="term" value="C:spindle"/>
    <property type="evidence" value="ECO:0007669"/>
    <property type="project" value="UniProtKB-SubCell"/>
</dbReference>
<dbReference type="EMBL" id="CAACVG010006867">
    <property type="protein sequence ID" value="VEN42211.1"/>
    <property type="molecule type" value="Genomic_DNA"/>
</dbReference>
<evidence type="ECO:0000313" key="9">
    <source>
        <dbReference type="EMBL" id="VEN42211.1"/>
    </source>
</evidence>
<dbReference type="Gene3D" id="1.25.10.10">
    <property type="entry name" value="Leucine-rich Repeat Variant"/>
    <property type="match status" value="1"/>
</dbReference>
<keyword evidence="3" id="KW-0677">Repeat</keyword>
<dbReference type="OrthoDB" id="342900at2759"/>
<evidence type="ECO:0000259" key="7">
    <source>
        <dbReference type="Pfam" id="PF12460"/>
    </source>
</evidence>
<gene>
    <name evidence="9" type="ORF">CALMAC_LOCUS5785</name>
</gene>
<comment type="function">
    <text evidence="5">Key component of the cytosolic iron-sulfur protein assembly (CIA) complex, a multiprotein complex that mediates the incorporation of iron-sulfur cluster into apoproteins specifically involved in DNA metabolism and genomic integrity. In the CIA complex, MMS19 acts as an adapter between early-acting CIA components and a subset of cellular target iron-sulfur proteins.</text>
</comment>
<keyword evidence="10" id="KW-1185">Reference proteome</keyword>
<evidence type="ECO:0000256" key="1">
    <source>
        <dbReference type="ARBA" id="ARBA00004123"/>
    </source>
</evidence>
<dbReference type="InterPro" id="IPR016024">
    <property type="entry name" value="ARM-type_fold"/>
</dbReference>
<dbReference type="GO" id="GO:0016226">
    <property type="term" value="P:iron-sulfur cluster assembly"/>
    <property type="evidence" value="ECO:0007669"/>
    <property type="project" value="UniProtKB-UniRule"/>
</dbReference>
<evidence type="ECO:0000256" key="3">
    <source>
        <dbReference type="ARBA" id="ARBA00022737"/>
    </source>
</evidence>
<keyword evidence="5" id="KW-0206">Cytoskeleton</keyword>
<evidence type="ECO:0000256" key="6">
    <source>
        <dbReference type="SAM" id="Coils"/>
    </source>
</evidence>
<evidence type="ECO:0000313" key="10">
    <source>
        <dbReference type="Proteomes" id="UP000410492"/>
    </source>
</evidence>
<organism evidence="9 10">
    <name type="scientific">Callosobruchus maculatus</name>
    <name type="common">Southern cowpea weevil</name>
    <name type="synonym">Pulse bruchid</name>
    <dbReference type="NCBI Taxonomy" id="64391"/>
    <lineage>
        <taxon>Eukaryota</taxon>
        <taxon>Metazoa</taxon>
        <taxon>Ecdysozoa</taxon>
        <taxon>Arthropoda</taxon>
        <taxon>Hexapoda</taxon>
        <taxon>Insecta</taxon>
        <taxon>Pterygota</taxon>
        <taxon>Neoptera</taxon>
        <taxon>Endopterygota</taxon>
        <taxon>Coleoptera</taxon>
        <taxon>Polyphaga</taxon>
        <taxon>Cucujiformia</taxon>
        <taxon>Chrysomeloidea</taxon>
        <taxon>Chrysomelidae</taxon>
        <taxon>Bruchinae</taxon>
        <taxon>Bruchini</taxon>
        <taxon>Callosobruchus</taxon>
    </lineage>
</organism>
<dbReference type="SUPFAM" id="SSF48371">
    <property type="entry name" value="ARM repeat"/>
    <property type="match status" value="2"/>
</dbReference>
<proteinExistence type="inferred from homology"/>
<evidence type="ECO:0000256" key="2">
    <source>
        <dbReference type="ARBA" id="ARBA00009340"/>
    </source>
</evidence>
<comment type="subcellular location">
    <subcellularLocation>
        <location evidence="5">Cytoplasm</location>
        <location evidence="5">Cytoskeleton</location>
        <location evidence="5">Spindle</location>
    </subcellularLocation>
    <subcellularLocation>
        <location evidence="1 5">Nucleus</location>
    </subcellularLocation>
</comment>
<dbReference type="InterPro" id="IPR029240">
    <property type="entry name" value="MMS19_N"/>
</dbReference>
<name>A0A653C2Z0_CALMS</name>
<dbReference type="InterPro" id="IPR039920">
    <property type="entry name" value="MMS19"/>
</dbReference>
<accession>A0A653C2Z0</accession>
<dbReference type="GO" id="GO:0097361">
    <property type="term" value="C:cytosolic [4Fe-4S] assembly targeting complex"/>
    <property type="evidence" value="ECO:0007669"/>
    <property type="project" value="UniProtKB-UniRule"/>
</dbReference>
<keyword evidence="5" id="KW-0227">DNA damage</keyword>
<dbReference type="PANTHER" id="PTHR12891">
    <property type="entry name" value="DNA REPAIR/TRANSCRIPTION PROTEIN MET18/MMS19"/>
    <property type="match status" value="1"/>
</dbReference>
<sequence length="939" mass="107310">MNMVFNSLCNTLPDKDDDKFKTKCSEIAQEIAKGNASIVDVIEQLGSYLTNPDVIQREKGVLALTVVLENLPTDFLQKQHIQVIARFYSDKLRDHHQILPAVFKGILRIIQFKHFPEELIPMLLNTLLENVGCQMQQQSNRYSIYSIFQHMFELYPIALISMGSHLIYGVITSIDGESDPRNLMFLFKWLPRFLQHVSLGDLAEEMFEVLACYFPVDFKAPPSESNITRDMLAEALSPCLCSKREFGEFAISLALEKLDSSLNIAKLDSLKLLKDGCVNFPPAVYIENFKKMWVQLQKEIFSTSSKEIRSLSLETLTAVVRKVTKDQDHFTEVKSVLQDICDTVKGNLLPDSKLFEPSADILLYTAKGSEHSSTFIINDVVPFITNTINITSTSSHKGQLMRYLLELSKAYLTYHSRLSDVLRDAPMIFLKAAVEGDRTLQEKGYNYLGQIARHLPDEVRAVLYSNIRTLIINNDDVMLECLKGLAEAYPEETKTYILHKTELNSAPAVASYLNCLSHIVNLQNFTKLVVEKLFEYFQKPEYTAIALDCMKSLLVREQENHNVLADFIRNDAVDKLVQFSLEQICQKAADEEMLLKISAILKILIGLQESDVQMNILQKHLEKIETQLQQREMAVILLDGLLLRLNADIDISYDVMDVLMNMAMGSKSDTVIDVCLKLLANLLNKKNSDENLQTYVEKVKEKCLEGLSTRKEVSLSLLVWITKALLMKNYPDSFTFVDLLIKLLDEYPELGSELKIIMNSSYECLRDTSHCKCMPLYRQKFFVYVTNKMADCLDNIVYLKVIGHLIGYAPEQAVLFQFKKIRKMILMCLEKCDEPEVLAVLLRSLKRIVKDDSKAIDSSLDDFLMRVLKLTTFKDSMDVRIEALQCLSVMTTVFPVYKLLPHKNTVIHYLAGCIDDRKRLVRKEAMDARSLWFLLDAPV</sequence>
<evidence type="ECO:0000259" key="8">
    <source>
        <dbReference type="Pfam" id="PF14500"/>
    </source>
</evidence>
<dbReference type="Proteomes" id="UP000410492">
    <property type="component" value="Unassembled WGS sequence"/>
</dbReference>
<keyword evidence="5" id="KW-0234">DNA repair</keyword>
<dbReference type="InterPro" id="IPR024687">
    <property type="entry name" value="MMS19_C"/>
</dbReference>
<dbReference type="GO" id="GO:0051604">
    <property type="term" value="P:protein maturation"/>
    <property type="evidence" value="ECO:0007669"/>
    <property type="project" value="UniProtKB-UniRule"/>
</dbReference>
<dbReference type="Pfam" id="PF14500">
    <property type="entry name" value="MMS19_N"/>
    <property type="match status" value="1"/>
</dbReference>
<feature type="domain" description="MMS19 N-terminal" evidence="8">
    <location>
        <begin position="42"/>
        <end position="301"/>
    </location>
</feature>
<protein>
    <recommendedName>
        <fullName evidence="5">MMS19 nucleotide excision repair protein</fullName>
    </recommendedName>
</protein>
<dbReference type="GO" id="GO:0006281">
    <property type="term" value="P:DNA repair"/>
    <property type="evidence" value="ECO:0007669"/>
    <property type="project" value="UniProtKB-UniRule"/>
</dbReference>
<evidence type="ECO:0000256" key="4">
    <source>
        <dbReference type="ARBA" id="ARBA00023242"/>
    </source>
</evidence>
<keyword evidence="5" id="KW-0963">Cytoplasm</keyword>
<dbReference type="Pfam" id="PF12460">
    <property type="entry name" value="MMS19_C"/>
    <property type="match status" value="1"/>
</dbReference>
<keyword evidence="6" id="KW-0175">Coiled coil</keyword>
<dbReference type="InterPro" id="IPR011989">
    <property type="entry name" value="ARM-like"/>
</dbReference>
<evidence type="ECO:0000256" key="5">
    <source>
        <dbReference type="RuleBase" id="RU367072"/>
    </source>
</evidence>
<feature type="coiled-coil region" evidence="6">
    <location>
        <begin position="607"/>
        <end position="634"/>
    </location>
</feature>
<dbReference type="AlphaFoldDB" id="A0A653C2Z0"/>
<reference evidence="9 10" key="1">
    <citation type="submission" date="2019-01" db="EMBL/GenBank/DDBJ databases">
        <authorList>
            <person name="Sayadi A."/>
        </authorList>
    </citation>
    <scope>NUCLEOTIDE SEQUENCE [LARGE SCALE GENOMIC DNA]</scope>
</reference>